<evidence type="ECO:0000256" key="1">
    <source>
        <dbReference type="ARBA" id="ARBA00004123"/>
    </source>
</evidence>
<feature type="domain" description="Pre-mRNA polyadenylation factor Fip1" evidence="6">
    <location>
        <begin position="290"/>
        <end position="332"/>
    </location>
</feature>
<accession>A0A0L6VGB9</accession>
<dbReference type="Pfam" id="PF05182">
    <property type="entry name" value="Fip1"/>
    <property type="match status" value="1"/>
</dbReference>
<dbReference type="STRING" id="27349.A0A0L6VGB9"/>
<evidence type="ECO:0000256" key="5">
    <source>
        <dbReference type="SAM" id="MobiDB-lite"/>
    </source>
</evidence>
<feature type="region of interest" description="Disordered" evidence="5">
    <location>
        <begin position="111"/>
        <end position="281"/>
    </location>
</feature>
<feature type="compositionally biased region" description="Basic and acidic residues" evidence="5">
    <location>
        <begin position="800"/>
        <end position="839"/>
    </location>
</feature>
<comment type="similarity">
    <text evidence="2">Belongs to the FIP1 family.</text>
</comment>
<feature type="compositionally biased region" description="Pro residues" evidence="5">
    <location>
        <begin position="83"/>
        <end position="95"/>
    </location>
</feature>
<feature type="compositionally biased region" description="Basic and acidic residues" evidence="5">
    <location>
        <begin position="198"/>
        <end position="207"/>
    </location>
</feature>
<feature type="region of interest" description="Disordered" evidence="5">
    <location>
        <begin position="706"/>
        <end position="969"/>
    </location>
</feature>
<keyword evidence="4" id="KW-0539">Nucleus</keyword>
<comment type="caution">
    <text evidence="7">The sequence shown here is derived from an EMBL/GenBank/DDBJ whole genome shotgun (WGS) entry which is preliminary data.</text>
</comment>
<feature type="compositionally biased region" description="Acidic residues" evidence="5">
    <location>
        <begin position="129"/>
        <end position="156"/>
    </location>
</feature>
<dbReference type="AlphaFoldDB" id="A0A0L6VGB9"/>
<dbReference type="Proteomes" id="UP000037035">
    <property type="component" value="Unassembled WGS sequence"/>
</dbReference>
<dbReference type="OrthoDB" id="2507772at2759"/>
<feature type="region of interest" description="Disordered" evidence="5">
    <location>
        <begin position="591"/>
        <end position="647"/>
    </location>
</feature>
<organism evidence="7 8">
    <name type="scientific">Puccinia sorghi</name>
    <dbReference type="NCBI Taxonomy" id="27349"/>
    <lineage>
        <taxon>Eukaryota</taxon>
        <taxon>Fungi</taxon>
        <taxon>Dikarya</taxon>
        <taxon>Basidiomycota</taxon>
        <taxon>Pucciniomycotina</taxon>
        <taxon>Pucciniomycetes</taxon>
        <taxon>Pucciniales</taxon>
        <taxon>Pucciniaceae</taxon>
        <taxon>Puccinia</taxon>
    </lineage>
</organism>
<feature type="region of interest" description="Disordered" evidence="5">
    <location>
        <begin position="80"/>
        <end position="99"/>
    </location>
</feature>
<evidence type="ECO:0000256" key="3">
    <source>
        <dbReference type="ARBA" id="ARBA00022664"/>
    </source>
</evidence>
<evidence type="ECO:0000313" key="7">
    <source>
        <dbReference type="EMBL" id="KNZ59779.1"/>
    </source>
</evidence>
<feature type="compositionally biased region" description="Polar residues" evidence="5">
    <location>
        <begin position="162"/>
        <end position="172"/>
    </location>
</feature>
<name>A0A0L6VGB9_9BASI</name>
<dbReference type="InterPro" id="IPR051187">
    <property type="entry name" value="Pre-mRNA_3'-end_processing_reg"/>
</dbReference>
<dbReference type="GO" id="GO:0005847">
    <property type="term" value="C:mRNA cleavage and polyadenylation specificity factor complex"/>
    <property type="evidence" value="ECO:0007669"/>
    <property type="project" value="TreeGrafter"/>
</dbReference>
<proteinExistence type="inferred from homology"/>
<feature type="compositionally biased region" description="Basic residues" evidence="5">
    <location>
        <begin position="840"/>
        <end position="851"/>
    </location>
</feature>
<feature type="compositionally biased region" description="Basic and acidic residues" evidence="5">
    <location>
        <begin position="955"/>
        <end position="969"/>
    </location>
</feature>
<feature type="compositionally biased region" description="Basic and acidic residues" evidence="5">
    <location>
        <begin position="758"/>
        <end position="769"/>
    </location>
</feature>
<evidence type="ECO:0000313" key="8">
    <source>
        <dbReference type="Proteomes" id="UP000037035"/>
    </source>
</evidence>
<sequence>MDDEEAFLYGDDGAPEQSQLLDPAKPTAAQPITPDTHHTLSVIPNSPGKTLSPIPLPCVDQNLPAPSDPVQRTLELASNALMPPEPSPIPLPSHSPEPAIGMVTQASLTPIVNDRSQNPSAGMNVAGALEDEADEDEEEDEQGLLEDSDEDLDIILEGDTSIPPSSRPSTQPMRFETPRDSVPLGRPIEQPNVTTEYKPLERLDLKLSDPASALPLKPSSISVAQSNPSPRNAPQNNSHNRQPTPENFPRSVTPPPEPPAESKPPDLQAENPVIPSGYDDKDGSALMNFDFDALPESEKGWNKPGAHVADWFNYGFDETTWRAYVTKQKRMRKEEGWASNPFAAFALGNIEQAWEGLPAELKDVMMGIIMGNSSGSRNQNHAPQMPPSIPPMMVMNPMMQGLEMGGYAMQGMSNMMAGGNTQMNGGHNPGMNNQHNEGASRALYTPCHERDWNSLSKTQAVLLNRQKIRLPSTVMKWTRESNIIMSNKGFRTRCDICSTCTTWVWGLASCLEWTSPQCSGMSQDHPMFMNGPSYNGMMEMSQMPHLQHIPSQMQQQQQSIGAGPPMNMTMPPGINSIPASAPVNPALAVQTNARSDSPSIVTPVSTSAPAPANRTATPGGSPKLTATSSPAGARGRGARPGGRGRGNAQASAFLAAAAARGRGRVISASNSVTPLAAVLTTPIPSPKINPSVQVSPAVVPSVAIPASSAPPTAEVSADRPSARPVSPLPSNVPTGPRRALPASGQPPRGPRGGTGGYFDKDAAGARGDEGLDYGGGGGGGGGESPRDDRKSMSRRHSHKSEREKSEKDFRGFEKQEDPSERSRSKSRDKEPIDEKESFHKPKSRHRHRARSRSKDPDHRSSRERGEKDKEDGAHKSSKASNGGRRSRRSRRATEGEDREDEREPPHEAGEERDKEKERLKEKERDRDKDKDKDENDYADGDYSAPVNSGSRKRKPKEERSSRSKRERAD</sequence>
<protein>
    <recommendedName>
        <fullName evidence="6">Pre-mRNA polyadenylation factor Fip1 domain-containing protein</fullName>
    </recommendedName>
</protein>
<evidence type="ECO:0000256" key="2">
    <source>
        <dbReference type="ARBA" id="ARBA00007459"/>
    </source>
</evidence>
<feature type="region of interest" description="Disordered" evidence="5">
    <location>
        <begin position="1"/>
        <end position="38"/>
    </location>
</feature>
<keyword evidence="3" id="KW-0507">mRNA processing</keyword>
<dbReference type="InterPro" id="IPR007854">
    <property type="entry name" value="Fip1_dom"/>
</dbReference>
<dbReference type="PANTHER" id="PTHR13484">
    <property type="entry name" value="FIP1-LIKE 1 PROTEIN"/>
    <property type="match status" value="1"/>
</dbReference>
<feature type="compositionally biased region" description="Gly residues" evidence="5">
    <location>
        <begin position="634"/>
        <end position="645"/>
    </location>
</feature>
<feature type="compositionally biased region" description="Basic and acidic residues" evidence="5">
    <location>
        <begin position="891"/>
        <end position="935"/>
    </location>
</feature>
<dbReference type="VEuPathDB" id="FungiDB:VP01_1663g4"/>
<feature type="compositionally biased region" description="Basic and acidic residues" evidence="5">
    <location>
        <begin position="852"/>
        <end position="874"/>
    </location>
</feature>
<gene>
    <name evidence="7" type="ORF">VP01_1663g4</name>
</gene>
<feature type="compositionally biased region" description="Polar residues" evidence="5">
    <location>
        <begin position="219"/>
        <end position="245"/>
    </location>
</feature>
<dbReference type="PANTHER" id="PTHR13484:SF0">
    <property type="entry name" value="PRE-MRNA 3'-END-PROCESSING FACTOR FIP1"/>
    <property type="match status" value="1"/>
</dbReference>
<evidence type="ECO:0000256" key="4">
    <source>
        <dbReference type="ARBA" id="ARBA00023242"/>
    </source>
</evidence>
<keyword evidence="8" id="KW-1185">Reference proteome</keyword>
<feature type="compositionally biased region" description="Pro residues" evidence="5">
    <location>
        <begin position="252"/>
        <end position="262"/>
    </location>
</feature>
<dbReference type="GO" id="GO:0006397">
    <property type="term" value="P:mRNA processing"/>
    <property type="evidence" value="ECO:0007669"/>
    <property type="project" value="UniProtKB-KW"/>
</dbReference>
<reference evidence="7 8" key="1">
    <citation type="submission" date="2015-08" db="EMBL/GenBank/DDBJ databases">
        <title>Next Generation Sequencing and Analysis of the Genome of Puccinia sorghi L Schw, the Causal Agent of Maize Common Rust.</title>
        <authorList>
            <person name="Rochi L."/>
            <person name="Burguener G."/>
            <person name="Darino M."/>
            <person name="Turjanski A."/>
            <person name="Kreff E."/>
            <person name="Dieguez M.J."/>
            <person name="Sacco F."/>
        </authorList>
    </citation>
    <scope>NUCLEOTIDE SEQUENCE [LARGE SCALE GENOMIC DNA]</scope>
    <source>
        <strain evidence="7 8">RO10H11247</strain>
    </source>
</reference>
<dbReference type="EMBL" id="LAVV01006463">
    <property type="protein sequence ID" value="KNZ59779.1"/>
    <property type="molecule type" value="Genomic_DNA"/>
</dbReference>
<feature type="compositionally biased region" description="Polar residues" evidence="5">
    <location>
        <begin position="111"/>
        <end position="121"/>
    </location>
</feature>
<feature type="compositionally biased region" description="Polar residues" evidence="5">
    <location>
        <begin position="591"/>
        <end position="629"/>
    </location>
</feature>
<evidence type="ECO:0000259" key="6">
    <source>
        <dbReference type="Pfam" id="PF05182"/>
    </source>
</evidence>
<feature type="compositionally biased region" description="Gly residues" evidence="5">
    <location>
        <begin position="772"/>
        <end position="783"/>
    </location>
</feature>
<comment type="subcellular location">
    <subcellularLocation>
        <location evidence="1">Nucleus</location>
    </subcellularLocation>
</comment>